<dbReference type="InterPro" id="IPR011527">
    <property type="entry name" value="ABC1_TM_dom"/>
</dbReference>
<dbReference type="PROSITE" id="PS00211">
    <property type="entry name" value="ABC_TRANSPORTER_1"/>
    <property type="match status" value="1"/>
</dbReference>
<dbReference type="Gene3D" id="1.20.1560.10">
    <property type="entry name" value="ABC transporter type 1, transmembrane domain"/>
    <property type="match status" value="1"/>
</dbReference>
<dbReference type="Pfam" id="PF00005">
    <property type="entry name" value="ABC_tran"/>
    <property type="match status" value="1"/>
</dbReference>
<reference evidence="12 13" key="1">
    <citation type="submission" date="2019-02" db="EMBL/GenBank/DDBJ databases">
        <title>Deep-cultivation of Planctomycetes and their phenomic and genomic characterization uncovers novel biology.</title>
        <authorList>
            <person name="Wiegand S."/>
            <person name="Jogler M."/>
            <person name="Boedeker C."/>
            <person name="Pinto D."/>
            <person name="Vollmers J."/>
            <person name="Rivas-Marin E."/>
            <person name="Kohn T."/>
            <person name="Peeters S.H."/>
            <person name="Heuer A."/>
            <person name="Rast P."/>
            <person name="Oberbeckmann S."/>
            <person name="Bunk B."/>
            <person name="Jeske O."/>
            <person name="Meyerdierks A."/>
            <person name="Storesund J.E."/>
            <person name="Kallscheuer N."/>
            <person name="Luecker S."/>
            <person name="Lage O.M."/>
            <person name="Pohl T."/>
            <person name="Merkel B.J."/>
            <person name="Hornburger P."/>
            <person name="Mueller R.-W."/>
            <person name="Bruemmer F."/>
            <person name="Labrenz M."/>
            <person name="Spormann A.M."/>
            <person name="Op den Camp H."/>
            <person name="Overmann J."/>
            <person name="Amann R."/>
            <person name="Jetten M.S.M."/>
            <person name="Mascher T."/>
            <person name="Medema M.H."/>
            <person name="Devos D.P."/>
            <person name="Kaster A.-K."/>
            <person name="Ovreas L."/>
            <person name="Rohde M."/>
            <person name="Galperin M.Y."/>
            <person name="Jogler C."/>
        </authorList>
    </citation>
    <scope>NUCLEOTIDE SEQUENCE [LARGE SCALE GENOMIC DNA]</scope>
    <source>
        <strain evidence="12 13">Spa11</strain>
    </source>
</reference>
<dbReference type="GO" id="GO:0016887">
    <property type="term" value="F:ATP hydrolysis activity"/>
    <property type="evidence" value="ECO:0007669"/>
    <property type="project" value="InterPro"/>
</dbReference>
<keyword evidence="13" id="KW-1185">Reference proteome</keyword>
<evidence type="ECO:0000256" key="4">
    <source>
        <dbReference type="ARBA" id="ARBA00022692"/>
    </source>
</evidence>
<dbReference type="RefSeq" id="WP_197529643.1">
    <property type="nucleotide sequence ID" value="NZ_CP036349.1"/>
</dbReference>
<dbReference type="InterPro" id="IPR036640">
    <property type="entry name" value="ABC1_TM_sf"/>
</dbReference>
<keyword evidence="12" id="KW-0378">Hydrolase</keyword>
<evidence type="ECO:0000313" key="13">
    <source>
        <dbReference type="Proteomes" id="UP000316426"/>
    </source>
</evidence>
<dbReference type="Gene3D" id="3.40.50.300">
    <property type="entry name" value="P-loop containing nucleotide triphosphate hydrolases"/>
    <property type="match status" value="1"/>
</dbReference>
<evidence type="ECO:0000256" key="5">
    <source>
        <dbReference type="ARBA" id="ARBA00022741"/>
    </source>
</evidence>
<evidence type="ECO:0000313" key="12">
    <source>
        <dbReference type="EMBL" id="QDV72014.1"/>
    </source>
</evidence>
<keyword evidence="2" id="KW-0813">Transport</keyword>
<dbReference type="GO" id="GO:0005886">
    <property type="term" value="C:plasma membrane"/>
    <property type="evidence" value="ECO:0007669"/>
    <property type="project" value="UniProtKB-SubCell"/>
</dbReference>
<dbReference type="InterPro" id="IPR003593">
    <property type="entry name" value="AAA+_ATPase"/>
</dbReference>
<evidence type="ECO:0000256" key="9">
    <source>
        <dbReference type="SAM" id="Phobius"/>
    </source>
</evidence>
<dbReference type="PANTHER" id="PTHR24221">
    <property type="entry name" value="ATP-BINDING CASSETTE SUB-FAMILY B"/>
    <property type="match status" value="1"/>
</dbReference>
<feature type="domain" description="ABC transporter" evidence="10">
    <location>
        <begin position="424"/>
        <end position="659"/>
    </location>
</feature>
<evidence type="ECO:0000259" key="10">
    <source>
        <dbReference type="PROSITE" id="PS50893"/>
    </source>
</evidence>
<dbReference type="PROSITE" id="PS50929">
    <property type="entry name" value="ABC_TM1F"/>
    <property type="match status" value="1"/>
</dbReference>
<keyword evidence="8 9" id="KW-0472">Membrane</keyword>
<dbReference type="InterPro" id="IPR039421">
    <property type="entry name" value="Type_1_exporter"/>
</dbReference>
<name>A0A518K2I8_9BACT</name>
<dbReference type="SMART" id="SM00382">
    <property type="entry name" value="AAA"/>
    <property type="match status" value="1"/>
</dbReference>
<evidence type="ECO:0000256" key="3">
    <source>
        <dbReference type="ARBA" id="ARBA00022475"/>
    </source>
</evidence>
<keyword evidence="7 9" id="KW-1133">Transmembrane helix</keyword>
<evidence type="ECO:0000256" key="1">
    <source>
        <dbReference type="ARBA" id="ARBA00004651"/>
    </source>
</evidence>
<dbReference type="PANTHER" id="PTHR24221:SF654">
    <property type="entry name" value="ATP-BINDING CASSETTE SUB-FAMILY B MEMBER 6"/>
    <property type="match status" value="1"/>
</dbReference>
<dbReference type="FunFam" id="3.40.50.300:FF:000299">
    <property type="entry name" value="ABC transporter ATP-binding protein/permease"/>
    <property type="match status" value="1"/>
</dbReference>
<feature type="domain" description="ABC transmembrane type-1" evidence="11">
    <location>
        <begin position="116"/>
        <end position="390"/>
    </location>
</feature>
<keyword evidence="6 12" id="KW-0067">ATP-binding</keyword>
<dbReference type="GO" id="GO:0034040">
    <property type="term" value="F:ATPase-coupled lipid transmembrane transporter activity"/>
    <property type="evidence" value="ECO:0007669"/>
    <property type="project" value="TreeGrafter"/>
</dbReference>
<keyword evidence="3" id="KW-1003">Cell membrane</keyword>
<protein>
    <submittedName>
        <fullName evidence="12">Multidrug export ATP-binding/permease protein</fullName>
        <ecNumber evidence="12">3.6.3.-</ecNumber>
    </submittedName>
</protein>
<dbReference type="PROSITE" id="PS50893">
    <property type="entry name" value="ABC_TRANSPORTER_2"/>
    <property type="match status" value="1"/>
</dbReference>
<dbReference type="InterPro" id="IPR017871">
    <property type="entry name" value="ABC_transporter-like_CS"/>
</dbReference>
<dbReference type="EC" id="3.6.3.-" evidence="12"/>
<dbReference type="KEGG" id="bmei:Spa11_01840"/>
<dbReference type="Proteomes" id="UP000316426">
    <property type="component" value="Chromosome"/>
</dbReference>
<proteinExistence type="predicted"/>
<gene>
    <name evidence="12" type="ORF">Spa11_01840</name>
</gene>
<comment type="subcellular location">
    <subcellularLocation>
        <location evidence="1">Cell membrane</location>
        <topology evidence="1">Multi-pass membrane protein</topology>
    </subcellularLocation>
</comment>
<evidence type="ECO:0000256" key="7">
    <source>
        <dbReference type="ARBA" id="ARBA00022989"/>
    </source>
</evidence>
<keyword evidence="4 9" id="KW-0812">Transmembrane</keyword>
<evidence type="ECO:0000256" key="2">
    <source>
        <dbReference type="ARBA" id="ARBA00022448"/>
    </source>
</evidence>
<dbReference type="InterPro" id="IPR027417">
    <property type="entry name" value="P-loop_NTPase"/>
</dbReference>
<dbReference type="AlphaFoldDB" id="A0A518K2I8"/>
<sequence length="665" mass="73958">MKQFGRAMRLAARYPGTVAAVWATSVLVAVLWAANLAAVWPVVDAVMQGESIPSWLVREIEQGDQALADLRSQRLAAARRMSISGPETAAQLAREITNLRTREGLTTAENQRWRSIQPFADRWLPDTPFETLACVCAFLMVGTLVKNVFRIFNQLLVSRLGFLIAFDIRKEYFRHLLRLDLGEFTDRGRGDHMTRCTTDIHNTGYGVQTVFGQAICEPLKMIACTIGAAWFSWRLLLLVMVVAPLAVLMIRWLGKSLKRANRRAMEELSGVYESLTETLSAVRLIRSFGREPSERSRFNKGLKHYYNRQMRIATYDSLTSPLTENVGVAMVILGAISGGYLVLNEQTSLFGIPISDTPLTHGQMTAFFAMLAGMGDPARRLSGVFNIIQSAVASSERVFEVLDRQPSITDPESPQAIPETWRTLRFENLSFQYNSEALTLEGVNLEVRRGETIAIVGPNGCGKSTLLSLPPRLYDPCEGAVYLGEVDLRDARLRDIRKRIGIVSQQALLLSDTIAENIAYGKPGASHEEIVEAAKRAHAHTFITQRLADGYNTHVGPGGGRLSGGQRQRIALARAILRDPEILILDEATSQIDMESEQLIQKTLAEFTRDRTTLLITHRPSTLTLADRIVVMDHGRIIDVGTADELEGRCDMFRRLCCSPLLESA</sequence>
<dbReference type="SUPFAM" id="SSF52540">
    <property type="entry name" value="P-loop containing nucleoside triphosphate hydrolases"/>
    <property type="match status" value="1"/>
</dbReference>
<accession>A0A518K2I8</accession>
<organism evidence="12 13">
    <name type="scientific">Botrimarina mediterranea</name>
    <dbReference type="NCBI Taxonomy" id="2528022"/>
    <lineage>
        <taxon>Bacteria</taxon>
        <taxon>Pseudomonadati</taxon>
        <taxon>Planctomycetota</taxon>
        <taxon>Planctomycetia</taxon>
        <taxon>Pirellulales</taxon>
        <taxon>Lacipirellulaceae</taxon>
        <taxon>Botrimarina</taxon>
    </lineage>
</organism>
<dbReference type="GO" id="GO:0005524">
    <property type="term" value="F:ATP binding"/>
    <property type="evidence" value="ECO:0007669"/>
    <property type="project" value="UniProtKB-KW"/>
</dbReference>
<dbReference type="EMBL" id="CP036349">
    <property type="protein sequence ID" value="QDV72014.1"/>
    <property type="molecule type" value="Genomic_DNA"/>
</dbReference>
<evidence type="ECO:0000259" key="11">
    <source>
        <dbReference type="PROSITE" id="PS50929"/>
    </source>
</evidence>
<evidence type="ECO:0000256" key="6">
    <source>
        <dbReference type="ARBA" id="ARBA00022840"/>
    </source>
</evidence>
<evidence type="ECO:0000256" key="8">
    <source>
        <dbReference type="ARBA" id="ARBA00023136"/>
    </source>
</evidence>
<keyword evidence="5" id="KW-0547">Nucleotide-binding</keyword>
<dbReference type="SUPFAM" id="SSF90123">
    <property type="entry name" value="ABC transporter transmembrane region"/>
    <property type="match status" value="1"/>
</dbReference>
<dbReference type="CDD" id="cd18552">
    <property type="entry name" value="ABC_6TM_MsbA_like"/>
    <property type="match status" value="1"/>
</dbReference>
<dbReference type="InterPro" id="IPR003439">
    <property type="entry name" value="ABC_transporter-like_ATP-bd"/>
</dbReference>
<dbReference type="GO" id="GO:0140359">
    <property type="term" value="F:ABC-type transporter activity"/>
    <property type="evidence" value="ECO:0007669"/>
    <property type="project" value="InterPro"/>
</dbReference>
<feature type="transmembrane region" description="Helical" evidence="9">
    <location>
        <begin position="230"/>
        <end position="253"/>
    </location>
</feature>
<dbReference type="Pfam" id="PF00664">
    <property type="entry name" value="ABC_membrane"/>
    <property type="match status" value="1"/>
</dbReference>